<evidence type="ECO:0000256" key="5">
    <source>
        <dbReference type="ARBA" id="ARBA00022837"/>
    </source>
</evidence>
<gene>
    <name evidence="11" type="ORF">LNINA_LOCUS9804</name>
</gene>
<dbReference type="Pfam" id="PF00168">
    <property type="entry name" value="C2"/>
    <property type="match status" value="2"/>
</dbReference>
<evidence type="ECO:0000256" key="1">
    <source>
        <dbReference type="ARBA" id="ARBA00004141"/>
    </source>
</evidence>
<dbReference type="SMART" id="SM00239">
    <property type="entry name" value="C2"/>
    <property type="match status" value="2"/>
</dbReference>
<keyword evidence="2 9" id="KW-0812">Transmembrane</keyword>
<dbReference type="GO" id="GO:0030672">
    <property type="term" value="C:synaptic vesicle membrane"/>
    <property type="evidence" value="ECO:0007669"/>
    <property type="project" value="TreeGrafter"/>
</dbReference>
<keyword evidence="6 9" id="KW-1133">Transmembrane helix</keyword>
<dbReference type="SUPFAM" id="SSF49562">
    <property type="entry name" value="C2 domain (Calcium/lipid-binding domain, CaLB)"/>
    <property type="match status" value="2"/>
</dbReference>
<keyword evidence="4" id="KW-0677">Repeat</keyword>
<comment type="subcellular location">
    <subcellularLocation>
        <location evidence="1">Membrane</location>
        <topology evidence="1">Multi-pass membrane protein</topology>
    </subcellularLocation>
</comment>
<dbReference type="PANTHER" id="PTHR45911">
    <property type="entry name" value="C2 DOMAIN-CONTAINING PROTEIN"/>
    <property type="match status" value="1"/>
</dbReference>
<feature type="region of interest" description="Disordered" evidence="8">
    <location>
        <begin position="146"/>
        <end position="169"/>
    </location>
</feature>
<feature type="transmembrane region" description="Helical" evidence="9">
    <location>
        <begin position="638"/>
        <end position="661"/>
    </location>
</feature>
<organism evidence="11 12">
    <name type="scientific">Leptosia nina</name>
    <dbReference type="NCBI Taxonomy" id="320188"/>
    <lineage>
        <taxon>Eukaryota</taxon>
        <taxon>Metazoa</taxon>
        <taxon>Ecdysozoa</taxon>
        <taxon>Arthropoda</taxon>
        <taxon>Hexapoda</taxon>
        <taxon>Insecta</taxon>
        <taxon>Pterygota</taxon>
        <taxon>Neoptera</taxon>
        <taxon>Endopterygota</taxon>
        <taxon>Lepidoptera</taxon>
        <taxon>Glossata</taxon>
        <taxon>Ditrysia</taxon>
        <taxon>Papilionoidea</taxon>
        <taxon>Pieridae</taxon>
        <taxon>Pierinae</taxon>
        <taxon>Leptosia</taxon>
    </lineage>
</organism>
<feature type="region of interest" description="Disordered" evidence="8">
    <location>
        <begin position="1"/>
        <end position="22"/>
    </location>
</feature>
<evidence type="ECO:0000256" key="2">
    <source>
        <dbReference type="ARBA" id="ARBA00022692"/>
    </source>
</evidence>
<feature type="compositionally biased region" description="Basic and acidic residues" evidence="8">
    <location>
        <begin position="1"/>
        <end position="12"/>
    </location>
</feature>
<protein>
    <recommendedName>
        <fullName evidence="10">C2 domain-containing protein</fullName>
    </recommendedName>
</protein>
<dbReference type="PROSITE" id="PS50004">
    <property type="entry name" value="C2"/>
    <property type="match status" value="1"/>
</dbReference>
<comment type="caution">
    <text evidence="11">The sequence shown here is derived from an EMBL/GenBank/DDBJ whole genome shotgun (WGS) entry which is preliminary data.</text>
</comment>
<dbReference type="AlphaFoldDB" id="A0AAV1JM43"/>
<dbReference type="GO" id="GO:0005509">
    <property type="term" value="F:calcium ion binding"/>
    <property type="evidence" value="ECO:0007669"/>
    <property type="project" value="TreeGrafter"/>
</dbReference>
<feature type="compositionally biased region" description="Polar residues" evidence="8">
    <location>
        <begin position="64"/>
        <end position="88"/>
    </location>
</feature>
<feature type="region of interest" description="Disordered" evidence="8">
    <location>
        <begin position="64"/>
        <end position="95"/>
    </location>
</feature>
<evidence type="ECO:0000256" key="6">
    <source>
        <dbReference type="ARBA" id="ARBA00022989"/>
    </source>
</evidence>
<dbReference type="EMBL" id="CAVLEF010000083">
    <property type="protein sequence ID" value="CAK1550586.1"/>
    <property type="molecule type" value="Genomic_DNA"/>
</dbReference>
<evidence type="ECO:0000256" key="7">
    <source>
        <dbReference type="ARBA" id="ARBA00023136"/>
    </source>
</evidence>
<evidence type="ECO:0000313" key="12">
    <source>
        <dbReference type="Proteomes" id="UP001497472"/>
    </source>
</evidence>
<feature type="domain" description="C2" evidence="10">
    <location>
        <begin position="348"/>
        <end position="473"/>
    </location>
</feature>
<dbReference type="Gene3D" id="2.60.40.150">
    <property type="entry name" value="C2 domain"/>
    <property type="match status" value="2"/>
</dbReference>
<feature type="transmembrane region" description="Helical" evidence="9">
    <location>
        <begin position="553"/>
        <end position="580"/>
    </location>
</feature>
<keyword evidence="12" id="KW-1185">Reference proteome</keyword>
<dbReference type="Proteomes" id="UP001497472">
    <property type="component" value="Unassembled WGS sequence"/>
</dbReference>
<accession>A0AAV1JM43</accession>
<evidence type="ECO:0000256" key="9">
    <source>
        <dbReference type="SAM" id="Phobius"/>
    </source>
</evidence>
<evidence type="ECO:0000256" key="3">
    <source>
        <dbReference type="ARBA" id="ARBA00022723"/>
    </source>
</evidence>
<evidence type="ECO:0000256" key="4">
    <source>
        <dbReference type="ARBA" id="ARBA00022737"/>
    </source>
</evidence>
<name>A0AAV1JM43_9NEOP</name>
<dbReference type="Pfam" id="PF08372">
    <property type="entry name" value="PRT_C"/>
    <property type="match status" value="1"/>
</dbReference>
<dbReference type="PANTHER" id="PTHR45911:SF4">
    <property type="entry name" value="MULTIPLE C2 AND TRANSMEMBRANE DOMAIN-CONTAINING PROTEIN"/>
    <property type="match status" value="1"/>
</dbReference>
<dbReference type="InterPro" id="IPR000008">
    <property type="entry name" value="C2_dom"/>
</dbReference>
<proteinExistence type="predicted"/>
<evidence type="ECO:0000256" key="8">
    <source>
        <dbReference type="SAM" id="MobiDB-lite"/>
    </source>
</evidence>
<reference evidence="11 12" key="1">
    <citation type="submission" date="2023-11" db="EMBL/GenBank/DDBJ databases">
        <authorList>
            <person name="Okamura Y."/>
        </authorList>
    </citation>
    <scope>NUCLEOTIDE SEQUENCE [LARGE SCALE GENOMIC DNA]</scope>
</reference>
<dbReference type="GO" id="GO:0046928">
    <property type="term" value="P:regulation of neurotransmitter secretion"/>
    <property type="evidence" value="ECO:0007669"/>
    <property type="project" value="TreeGrafter"/>
</dbReference>
<keyword evidence="3" id="KW-0479">Metal-binding</keyword>
<evidence type="ECO:0000313" key="11">
    <source>
        <dbReference type="EMBL" id="CAK1550586.1"/>
    </source>
</evidence>
<dbReference type="InterPro" id="IPR013583">
    <property type="entry name" value="MCTP_C"/>
</dbReference>
<evidence type="ECO:0000259" key="10">
    <source>
        <dbReference type="PROSITE" id="PS50004"/>
    </source>
</evidence>
<keyword evidence="7 9" id="KW-0472">Membrane</keyword>
<sequence length="719" mass="82733">MEYETKENEKKHATTNAITSKHISKLHARVQTKYSEMQQKLSKSKSMDVLSSIQEDDVLVNKIPSSRTNNSTLSSENVSSNNHQSVSLDTKKNDAKSCETEYKEAVVSGRNTVPIVNIVIKDESDKHKSESGFLLDMSFKGSLESLTEVRDSDDSTGTPTSPRKSFGSRIGSRIREARRRRQIEKEKYAKNKRRGSYDYLETLVLSNTTKEDIIAKVYKKTKIATVTIALIEITGFSIVDEDKPRYIGCRFRIGSEKRKSKVIKSHDSTLKYQELQTFNLYDDEFILEILVWDKYAQIGRCTIDLSSMEKEKTHRMKLNLEDSEDIKIFLLLTISGISNINTLFSISEKEAREEAESIRRKYLWYRLSGEMSNVGWLSVIIYGAKGLSGNDCYCVLSLNNERVHTATDYKTNAPNWMKVFSFKVTDITSILEITVYDERKGEAVGYISIPLLNIESGKKWYALKDSTQRDRARGINPRILLEMKVAWNLVKASVRVINPKEINLLKSEEKLDRHVLARNIARGRVVTLWVVNAFKTMKTCFEWESRKANLVSLLFWLLFCNIFKMWMLPLLLLVPFAIYYPKLDGTTKVSYAESLQKEKEKRSLRQKIHDFQDMIQTIQNFVGKVASLGESIKNLYNFSLPFVSFLAIFLISVIAFVMYLIPLKYILMAWGIHKFTRKILKPNRIPHSEVLDLLSRVPDDITLLNCKELPLEQTSDNDD</sequence>
<dbReference type="InterPro" id="IPR035892">
    <property type="entry name" value="C2_domain_sf"/>
</dbReference>
<keyword evidence="5" id="KW-0106">Calcium</keyword>